<dbReference type="PRINTS" id="PR00837">
    <property type="entry name" value="V5TPXLIKE"/>
</dbReference>
<dbReference type="InterPro" id="IPR035940">
    <property type="entry name" value="CAP_sf"/>
</dbReference>
<dbReference type="InterPro" id="IPR001283">
    <property type="entry name" value="CRISP-related"/>
</dbReference>
<evidence type="ECO:0000313" key="3">
    <source>
        <dbReference type="EMBL" id="OUT23902.1"/>
    </source>
</evidence>
<dbReference type="VEuPathDB" id="FungiDB:C5L36_0C02660"/>
<dbReference type="InterPro" id="IPR018244">
    <property type="entry name" value="Allrgn_V5/Tpx1_CS"/>
</dbReference>
<protein>
    <recommendedName>
        <fullName evidence="2">SCP domain-containing protein</fullName>
    </recommendedName>
</protein>
<dbReference type="PANTHER" id="PTHR10334">
    <property type="entry name" value="CYSTEINE-RICH SECRETORY PROTEIN-RELATED"/>
    <property type="match status" value="1"/>
</dbReference>
<gene>
    <name evidence="3" type="ORF">CAS74_000276</name>
</gene>
<proteinExistence type="predicted"/>
<dbReference type="Proteomes" id="UP000195871">
    <property type="component" value="Unassembled WGS sequence"/>
</dbReference>
<evidence type="ECO:0000256" key="1">
    <source>
        <dbReference type="SAM" id="MobiDB-lite"/>
    </source>
</evidence>
<feature type="compositionally biased region" description="Low complexity" evidence="1">
    <location>
        <begin position="114"/>
        <end position="127"/>
    </location>
</feature>
<dbReference type="SMART" id="SM00198">
    <property type="entry name" value="SCP"/>
    <property type="match status" value="1"/>
</dbReference>
<reference evidence="3 4" key="1">
    <citation type="submission" date="2017-05" db="EMBL/GenBank/DDBJ databases">
        <title>The Genome Sequence of Candida krusei Ckrusei653.</title>
        <authorList>
            <person name="Cuomo C."/>
            <person name="Forche A."/>
            <person name="Young S."/>
            <person name="Abouelleil A."/>
            <person name="Cao P."/>
            <person name="Chapman S."/>
            <person name="Cusick C."/>
            <person name="Shea T."/>
            <person name="Nusbaum C."/>
            <person name="Birren B."/>
        </authorList>
    </citation>
    <scope>NUCLEOTIDE SEQUENCE [LARGE SCALE GENOMIC DNA]</scope>
    <source>
        <strain evidence="3 4">Ckrusei653</strain>
    </source>
</reference>
<comment type="caution">
    <text evidence="3">The sequence shown here is derived from an EMBL/GenBank/DDBJ whole genome shotgun (WGS) entry which is preliminary data.</text>
</comment>
<evidence type="ECO:0000259" key="2">
    <source>
        <dbReference type="SMART" id="SM00198"/>
    </source>
</evidence>
<dbReference type="SUPFAM" id="SSF55797">
    <property type="entry name" value="PR-1-like"/>
    <property type="match status" value="1"/>
</dbReference>
<dbReference type="Pfam" id="PF00188">
    <property type="entry name" value="CAP"/>
    <property type="match status" value="1"/>
</dbReference>
<feature type="domain" description="SCP" evidence="2">
    <location>
        <begin position="127"/>
        <end position="251"/>
    </location>
</feature>
<feature type="compositionally biased region" description="Low complexity" evidence="1">
    <location>
        <begin position="53"/>
        <end position="106"/>
    </location>
</feature>
<dbReference type="PROSITE" id="PS01010">
    <property type="entry name" value="CRISP_2"/>
    <property type="match status" value="1"/>
</dbReference>
<dbReference type="AlphaFoldDB" id="A0A1Z8JTX7"/>
<sequence>MIAIPYECPKTAIIVISYEFDFVFQGAPLIETITEVAVTTEVVVQTHTLGVDSETSSSSLLLEETTTPETISSTPTPTTTDIPTSTTPITTNTPALATTTSSIPTSTSPPHPPLSSTSTSSTTPSSSNAETLLNAHNAKRALHGVPDLVWDDTLYAYAAQYAANYDCSGTLTHSGGPYGENLALGYTLEGAIDAWYAEGDNYDYGSCSVLNHFTAVVWKSSTHVGCATKQCNNAWGEYLICSYSPAGNVVGECSEMSCLWFN</sequence>
<dbReference type="EMBL" id="NHMM01000001">
    <property type="protein sequence ID" value="OUT23902.1"/>
    <property type="molecule type" value="Genomic_DNA"/>
</dbReference>
<dbReference type="Gene3D" id="3.40.33.10">
    <property type="entry name" value="CAP"/>
    <property type="match status" value="1"/>
</dbReference>
<organism evidence="3 4">
    <name type="scientific">Pichia kudriavzevii</name>
    <name type="common">Yeast</name>
    <name type="synonym">Issatchenkia orientalis</name>
    <dbReference type="NCBI Taxonomy" id="4909"/>
    <lineage>
        <taxon>Eukaryota</taxon>
        <taxon>Fungi</taxon>
        <taxon>Dikarya</taxon>
        <taxon>Ascomycota</taxon>
        <taxon>Saccharomycotina</taxon>
        <taxon>Pichiomycetes</taxon>
        <taxon>Pichiales</taxon>
        <taxon>Pichiaceae</taxon>
        <taxon>Pichia</taxon>
    </lineage>
</organism>
<feature type="region of interest" description="Disordered" evidence="1">
    <location>
        <begin position="53"/>
        <end position="129"/>
    </location>
</feature>
<dbReference type="GO" id="GO:0005576">
    <property type="term" value="C:extracellular region"/>
    <property type="evidence" value="ECO:0007669"/>
    <property type="project" value="InterPro"/>
</dbReference>
<name>A0A1Z8JTX7_PICKU</name>
<evidence type="ECO:0000313" key="4">
    <source>
        <dbReference type="Proteomes" id="UP000195871"/>
    </source>
</evidence>
<accession>A0A1Z8JTX7</accession>
<dbReference type="InterPro" id="IPR014044">
    <property type="entry name" value="CAP_dom"/>
</dbReference>